<proteinExistence type="predicted"/>
<sequence length="87" mass="9460">MAQRWEADREAGFGRRLGKTAAELGLSDNNPSCPEVWELDNGDVVVIGRDLTEHYAARLPEGVSVGSDERLVVIPRATILAAKDDLV</sequence>
<evidence type="ECO:0000313" key="1">
    <source>
        <dbReference type="EMBL" id="SER08099.1"/>
    </source>
</evidence>
<reference evidence="2" key="1">
    <citation type="submission" date="2016-10" db="EMBL/GenBank/DDBJ databases">
        <authorList>
            <person name="Varghese N."/>
            <person name="Submissions S."/>
        </authorList>
    </citation>
    <scope>NUCLEOTIDE SEQUENCE [LARGE SCALE GENOMIC DNA]</scope>
    <source>
        <strain evidence="2">DSM 44260</strain>
    </source>
</reference>
<organism evidence="1 2">
    <name type="scientific">Actinokineospora terrae</name>
    <dbReference type="NCBI Taxonomy" id="155974"/>
    <lineage>
        <taxon>Bacteria</taxon>
        <taxon>Bacillati</taxon>
        <taxon>Actinomycetota</taxon>
        <taxon>Actinomycetes</taxon>
        <taxon>Pseudonocardiales</taxon>
        <taxon>Pseudonocardiaceae</taxon>
        <taxon>Actinokineospora</taxon>
    </lineage>
</organism>
<dbReference type="STRING" id="155974.SAMN04487818_101517"/>
<evidence type="ECO:0000313" key="2">
    <source>
        <dbReference type="Proteomes" id="UP000199051"/>
    </source>
</evidence>
<gene>
    <name evidence="1" type="ORF">SAMN04487818_101517</name>
</gene>
<protein>
    <submittedName>
        <fullName evidence="1">Uncharacterized protein</fullName>
    </submittedName>
</protein>
<dbReference type="RefSeq" id="WP_092774738.1">
    <property type="nucleotide sequence ID" value="NZ_FOGI01000001.1"/>
</dbReference>
<dbReference type="AlphaFoldDB" id="A0A1H9LA38"/>
<dbReference type="Proteomes" id="UP000199051">
    <property type="component" value="Unassembled WGS sequence"/>
</dbReference>
<name>A0A1H9LA38_9PSEU</name>
<keyword evidence="2" id="KW-1185">Reference proteome</keyword>
<dbReference type="EMBL" id="FOGI01000001">
    <property type="protein sequence ID" value="SER08099.1"/>
    <property type="molecule type" value="Genomic_DNA"/>
</dbReference>
<accession>A0A1H9LA38</accession>